<dbReference type="InterPro" id="IPR004358">
    <property type="entry name" value="Sig_transdc_His_kin-like_C"/>
</dbReference>
<dbReference type="AlphaFoldDB" id="X0TXU1"/>
<dbReference type="PROSITE" id="PS50109">
    <property type="entry name" value="HIS_KIN"/>
    <property type="match status" value="1"/>
</dbReference>
<dbReference type="GO" id="GO:0016772">
    <property type="term" value="F:transferase activity, transferring phosphorus-containing groups"/>
    <property type="evidence" value="ECO:0007669"/>
    <property type="project" value="InterPro"/>
</dbReference>
<reference evidence="2" key="1">
    <citation type="journal article" date="2014" name="Front. Microbiol.">
        <title>High frequency of phylogenetically diverse reductive dehalogenase-homologous genes in deep subseafloor sedimentary metagenomes.</title>
        <authorList>
            <person name="Kawai M."/>
            <person name="Futagami T."/>
            <person name="Toyoda A."/>
            <person name="Takaki Y."/>
            <person name="Nishi S."/>
            <person name="Hori S."/>
            <person name="Arai W."/>
            <person name="Tsubouchi T."/>
            <person name="Morono Y."/>
            <person name="Uchiyama I."/>
            <person name="Ito T."/>
            <person name="Fujiyama A."/>
            <person name="Inagaki F."/>
            <person name="Takami H."/>
        </authorList>
    </citation>
    <scope>NUCLEOTIDE SEQUENCE</scope>
    <source>
        <strain evidence="2">Expedition CK06-06</strain>
    </source>
</reference>
<dbReference type="SMART" id="SM00387">
    <property type="entry name" value="HATPase_c"/>
    <property type="match status" value="1"/>
</dbReference>
<organism evidence="2">
    <name type="scientific">marine sediment metagenome</name>
    <dbReference type="NCBI Taxonomy" id="412755"/>
    <lineage>
        <taxon>unclassified sequences</taxon>
        <taxon>metagenomes</taxon>
        <taxon>ecological metagenomes</taxon>
    </lineage>
</organism>
<evidence type="ECO:0000313" key="2">
    <source>
        <dbReference type="EMBL" id="GAF98114.1"/>
    </source>
</evidence>
<protein>
    <recommendedName>
        <fullName evidence="1">Histidine kinase domain-containing protein</fullName>
    </recommendedName>
</protein>
<dbReference type="InterPro" id="IPR003594">
    <property type="entry name" value="HATPase_dom"/>
</dbReference>
<dbReference type="PANTHER" id="PTHR43065:SF42">
    <property type="entry name" value="TWO-COMPONENT SENSOR PPRA"/>
    <property type="match status" value="1"/>
</dbReference>
<dbReference type="PRINTS" id="PR00344">
    <property type="entry name" value="BCTRLSENSOR"/>
</dbReference>
<proteinExistence type="predicted"/>
<sequence length="149" mass="15760">PTLPDTVRVVVELEEGLTVHADSAQLRQLLWNLVLNAAQAMPDGGELTIHGAAASEEAPQEAHSDRRKGGGAKSAWAELCVRDEGVGIPADLLDRIFDPFFTTKPQGSGLGLAMVHRIVEEHGGILGVESKVGRGTGIRVRLPLSEASP</sequence>
<feature type="domain" description="Histidine kinase" evidence="1">
    <location>
        <begin position="1"/>
        <end position="146"/>
    </location>
</feature>
<gene>
    <name evidence="2" type="ORF">S01H1_21873</name>
</gene>
<dbReference type="InterPro" id="IPR005467">
    <property type="entry name" value="His_kinase_dom"/>
</dbReference>
<dbReference type="PANTHER" id="PTHR43065">
    <property type="entry name" value="SENSOR HISTIDINE KINASE"/>
    <property type="match status" value="1"/>
</dbReference>
<evidence type="ECO:0000259" key="1">
    <source>
        <dbReference type="PROSITE" id="PS50109"/>
    </source>
</evidence>
<feature type="non-terminal residue" evidence="2">
    <location>
        <position position="1"/>
    </location>
</feature>
<dbReference type="InterPro" id="IPR036890">
    <property type="entry name" value="HATPase_C_sf"/>
</dbReference>
<dbReference type="Gene3D" id="3.30.565.10">
    <property type="entry name" value="Histidine kinase-like ATPase, C-terminal domain"/>
    <property type="match status" value="1"/>
</dbReference>
<dbReference type="Pfam" id="PF02518">
    <property type="entry name" value="HATPase_c"/>
    <property type="match status" value="1"/>
</dbReference>
<accession>X0TXU1</accession>
<dbReference type="SUPFAM" id="SSF55874">
    <property type="entry name" value="ATPase domain of HSP90 chaperone/DNA topoisomerase II/histidine kinase"/>
    <property type="match status" value="1"/>
</dbReference>
<name>X0TXU1_9ZZZZ</name>
<comment type="caution">
    <text evidence="2">The sequence shown here is derived from an EMBL/GenBank/DDBJ whole genome shotgun (WGS) entry which is preliminary data.</text>
</comment>
<dbReference type="EMBL" id="BARS01012217">
    <property type="protein sequence ID" value="GAF98114.1"/>
    <property type="molecule type" value="Genomic_DNA"/>
</dbReference>